<dbReference type="GO" id="GO:0000160">
    <property type="term" value="P:phosphorelay signal transduction system"/>
    <property type="evidence" value="ECO:0007669"/>
    <property type="project" value="InterPro"/>
</dbReference>
<dbReference type="Gene3D" id="3.40.50.2300">
    <property type="match status" value="1"/>
</dbReference>
<dbReference type="PROSITE" id="PS50110">
    <property type="entry name" value="RESPONSE_REGULATORY"/>
    <property type="match status" value="1"/>
</dbReference>
<dbReference type="HOGENOM" id="CLU_000445_69_12_6"/>
<evidence type="ECO:0000256" key="1">
    <source>
        <dbReference type="ARBA" id="ARBA00022553"/>
    </source>
</evidence>
<evidence type="ECO:0000313" key="4">
    <source>
        <dbReference type="EMBL" id="AHF02067.1"/>
    </source>
</evidence>
<dbReference type="SMART" id="SM00448">
    <property type="entry name" value="REC"/>
    <property type="match status" value="1"/>
</dbReference>
<accession>W0DUE2</accession>
<keyword evidence="1 2" id="KW-0597">Phosphoprotein</keyword>
<dbReference type="KEGG" id="tao:THIAE_10120"/>
<dbReference type="STRING" id="717772.THIAE_10120"/>
<dbReference type="EMBL" id="CP007030">
    <property type="protein sequence ID" value="AHF02067.1"/>
    <property type="molecule type" value="Genomic_DNA"/>
</dbReference>
<feature type="modified residue" description="4-aspartylphosphate" evidence="2">
    <location>
        <position position="49"/>
    </location>
</feature>
<evidence type="ECO:0000256" key="2">
    <source>
        <dbReference type="PROSITE-ProRule" id="PRU00169"/>
    </source>
</evidence>
<reference evidence="4 5" key="1">
    <citation type="submission" date="2013-12" db="EMBL/GenBank/DDBJ databases">
        <authorList>
            <consortium name="DOE Joint Genome Institute"/>
            <person name="Kappler U."/>
            <person name="Huntemann M."/>
            <person name="Han J."/>
            <person name="Chen A."/>
            <person name="Kyrpides N."/>
            <person name="Mavromatis K."/>
            <person name="Markowitz V."/>
            <person name="Palaniappan K."/>
            <person name="Ivanova N."/>
            <person name="Schaumberg A."/>
            <person name="Pati A."/>
            <person name="Liolios K."/>
            <person name="Nordberg H.P."/>
            <person name="Cantor M.N."/>
            <person name="Hua S.X."/>
            <person name="Woyke T."/>
        </authorList>
    </citation>
    <scope>NUCLEOTIDE SEQUENCE [LARGE SCALE GENOMIC DNA]</scope>
    <source>
        <strain evidence="5">AL2</strain>
    </source>
</reference>
<dbReference type="InterPro" id="IPR011006">
    <property type="entry name" value="CheY-like_superfamily"/>
</dbReference>
<gene>
    <name evidence="4" type="ORF">THIAE_10120</name>
</gene>
<dbReference type="InterPro" id="IPR050595">
    <property type="entry name" value="Bact_response_regulator"/>
</dbReference>
<dbReference type="Proteomes" id="UP000005380">
    <property type="component" value="Chromosome"/>
</dbReference>
<dbReference type="SUPFAM" id="SSF52172">
    <property type="entry name" value="CheY-like"/>
    <property type="match status" value="1"/>
</dbReference>
<dbReference type="AlphaFoldDB" id="W0DUE2"/>
<evidence type="ECO:0000259" key="3">
    <source>
        <dbReference type="PROSITE" id="PS50110"/>
    </source>
</evidence>
<organism evidence="4 5">
    <name type="scientific">Thiomicrospira aerophila AL3</name>
    <dbReference type="NCBI Taxonomy" id="717772"/>
    <lineage>
        <taxon>Bacteria</taxon>
        <taxon>Pseudomonadati</taxon>
        <taxon>Pseudomonadota</taxon>
        <taxon>Gammaproteobacteria</taxon>
        <taxon>Thiotrichales</taxon>
        <taxon>Piscirickettsiaceae</taxon>
        <taxon>Thiomicrospira</taxon>
    </lineage>
</organism>
<dbReference type="InterPro" id="IPR001789">
    <property type="entry name" value="Sig_transdc_resp-reg_receiver"/>
</dbReference>
<dbReference type="InParanoid" id="W0DUE2"/>
<feature type="domain" description="Response regulatory" evidence="3">
    <location>
        <begin position="1"/>
        <end position="116"/>
    </location>
</feature>
<keyword evidence="5" id="KW-1185">Reference proteome</keyword>
<name>W0DUE2_9GAMM</name>
<dbReference type="PANTHER" id="PTHR44591:SF3">
    <property type="entry name" value="RESPONSE REGULATORY DOMAIN-CONTAINING PROTEIN"/>
    <property type="match status" value="1"/>
</dbReference>
<dbReference type="Pfam" id="PF00072">
    <property type="entry name" value="Response_reg"/>
    <property type="match status" value="1"/>
</dbReference>
<dbReference type="eggNOG" id="COG3706">
    <property type="taxonomic scope" value="Bacteria"/>
</dbReference>
<protein>
    <submittedName>
        <fullName evidence="4">Chemotaxis protein CheY</fullName>
    </submittedName>
</protein>
<proteinExistence type="predicted"/>
<sequence>MVVDDTPHMCRLISSMLHGEGYKNVSVLINAKKALTLLQKQSYDLVLLDNNMPDLSGLALLEEVRNLSHLKHTKFIMITADTAASVVQLALKAGVDDFIVKPLSAKMLSDKIIRLFSSSVRKQI</sequence>
<evidence type="ECO:0000313" key="5">
    <source>
        <dbReference type="Proteomes" id="UP000005380"/>
    </source>
</evidence>
<dbReference type="PANTHER" id="PTHR44591">
    <property type="entry name" value="STRESS RESPONSE REGULATOR PROTEIN 1"/>
    <property type="match status" value="1"/>
</dbReference>